<keyword evidence="8 12" id="KW-0479">Metal-binding</keyword>
<keyword evidence="7 12" id="KW-0540">Nuclease</keyword>
<dbReference type="NCBIfam" id="TIGR00716">
    <property type="entry name" value="rnhC"/>
    <property type="match status" value="1"/>
</dbReference>
<dbReference type="PROSITE" id="PS51975">
    <property type="entry name" value="RNASE_H_2"/>
    <property type="match status" value="1"/>
</dbReference>
<organism evidence="15 16">
    <name type="scientific">Megasphaera paucivorans</name>
    <dbReference type="NCBI Taxonomy" id="349095"/>
    <lineage>
        <taxon>Bacteria</taxon>
        <taxon>Bacillati</taxon>
        <taxon>Bacillota</taxon>
        <taxon>Negativicutes</taxon>
        <taxon>Veillonellales</taxon>
        <taxon>Veillonellaceae</taxon>
        <taxon>Megasphaera</taxon>
    </lineage>
</organism>
<dbReference type="EC" id="3.1.26.4" evidence="13"/>
<comment type="cofactor">
    <cofactor evidence="2">
        <name>Mg(2+)</name>
        <dbReference type="ChEBI" id="CHEBI:18420"/>
    </cofactor>
</comment>
<dbReference type="EMBL" id="FNHQ01000007">
    <property type="protein sequence ID" value="SDM47475.1"/>
    <property type="molecule type" value="Genomic_DNA"/>
</dbReference>
<sequence length="311" mass="34723">MDNTLIEYIAVCKIKLAEKSVQVKREKKINYGQQVVFCRGDMETAVNFYCGKKGVSAVVQGKESPLKLQIEETITAKSIFAEKVHISKNEEEIVPAGTDNWMGCDESGKGDVFGPLVCAACIVTKEEAAVLKKSGVCDSKMLTDKVIANLAKDIEKILQGRCITRVVMPEEYNSLYDDYKKEHKNLNNLLGDLHAKNIRVLLSKYNCPCIIVDKFGKDQYVLSGLEGLEKSHQIIQITKGERDTAVAAASILARNGFVRAMTELSRRFCMELPKGAYLGISETIQAIIQKQGIHDLQYVGKLNFKNFDFLR</sequence>
<evidence type="ECO:0000256" key="1">
    <source>
        <dbReference type="ARBA" id="ARBA00000077"/>
    </source>
</evidence>
<dbReference type="InterPro" id="IPR001352">
    <property type="entry name" value="RNase_HII/HIII"/>
</dbReference>
<evidence type="ECO:0000256" key="11">
    <source>
        <dbReference type="ARBA" id="ARBA00022842"/>
    </source>
</evidence>
<evidence type="ECO:0000256" key="8">
    <source>
        <dbReference type="ARBA" id="ARBA00022723"/>
    </source>
</evidence>
<protein>
    <recommendedName>
        <fullName evidence="13">Ribonuclease</fullName>
        <ecNumber evidence="13">3.1.26.4</ecNumber>
    </recommendedName>
</protein>
<dbReference type="GO" id="GO:0046872">
    <property type="term" value="F:metal ion binding"/>
    <property type="evidence" value="ECO:0007669"/>
    <property type="project" value="UniProtKB-KW"/>
</dbReference>
<dbReference type="CDD" id="cd06590">
    <property type="entry name" value="RNase_HII_bacteria_HIII_like"/>
    <property type="match status" value="1"/>
</dbReference>
<dbReference type="Proteomes" id="UP000199309">
    <property type="component" value="Unassembled WGS sequence"/>
</dbReference>
<dbReference type="InterPro" id="IPR004641">
    <property type="entry name" value="RNase_HIII"/>
</dbReference>
<proteinExistence type="inferred from homology"/>
<keyword evidence="16" id="KW-1185">Reference proteome</keyword>
<dbReference type="PANTHER" id="PTHR10954:SF23">
    <property type="entry name" value="RIBONUCLEASE"/>
    <property type="match status" value="1"/>
</dbReference>
<dbReference type="GO" id="GO:0005737">
    <property type="term" value="C:cytoplasm"/>
    <property type="evidence" value="ECO:0007669"/>
    <property type="project" value="UniProtKB-SubCell"/>
</dbReference>
<evidence type="ECO:0000256" key="12">
    <source>
        <dbReference type="PROSITE-ProRule" id="PRU01319"/>
    </source>
</evidence>
<name>A0A1G9TJX1_9FIRM</name>
<dbReference type="GO" id="GO:0003723">
    <property type="term" value="F:RNA binding"/>
    <property type="evidence" value="ECO:0007669"/>
    <property type="project" value="UniProtKB-UniRule"/>
</dbReference>
<comment type="catalytic activity">
    <reaction evidence="1 12 13">
        <text>Endonucleolytic cleavage to 5'-phosphomonoester.</text>
        <dbReference type="EC" id="3.1.26.4"/>
    </reaction>
</comment>
<reference evidence="15 16" key="1">
    <citation type="submission" date="2016-10" db="EMBL/GenBank/DDBJ databases">
        <authorList>
            <person name="de Groot N.N."/>
        </authorList>
    </citation>
    <scope>NUCLEOTIDE SEQUENCE [LARGE SCALE GENOMIC DNA]</scope>
    <source>
        <strain evidence="15 16">DSM 16981</strain>
    </source>
</reference>
<evidence type="ECO:0000256" key="10">
    <source>
        <dbReference type="ARBA" id="ARBA00022801"/>
    </source>
</evidence>
<dbReference type="GO" id="GO:0004523">
    <property type="term" value="F:RNA-DNA hybrid ribonuclease activity"/>
    <property type="evidence" value="ECO:0007669"/>
    <property type="project" value="UniProtKB-UniRule"/>
</dbReference>
<gene>
    <name evidence="15" type="ORF">SAMN05660299_00954</name>
</gene>
<evidence type="ECO:0000256" key="7">
    <source>
        <dbReference type="ARBA" id="ARBA00022722"/>
    </source>
</evidence>
<evidence type="ECO:0000256" key="6">
    <source>
        <dbReference type="ARBA" id="ARBA00022490"/>
    </source>
</evidence>
<comment type="similarity">
    <text evidence="5">Belongs to the RNase HII family. RnhC subfamily.</text>
</comment>
<dbReference type="RefSeq" id="WP_176762876.1">
    <property type="nucleotide sequence ID" value="NZ_FNHQ01000007.1"/>
</dbReference>
<feature type="binding site" evidence="12">
    <location>
        <position position="105"/>
    </location>
    <ligand>
        <name>a divalent metal cation</name>
        <dbReference type="ChEBI" id="CHEBI:60240"/>
    </ligand>
</feature>
<keyword evidence="9 12" id="KW-0255">Endonuclease</keyword>
<evidence type="ECO:0000256" key="9">
    <source>
        <dbReference type="ARBA" id="ARBA00022759"/>
    </source>
</evidence>
<dbReference type="GO" id="GO:0043137">
    <property type="term" value="P:DNA replication, removal of RNA primer"/>
    <property type="evidence" value="ECO:0007669"/>
    <property type="project" value="TreeGrafter"/>
</dbReference>
<dbReference type="PANTHER" id="PTHR10954">
    <property type="entry name" value="RIBONUCLEASE H2 SUBUNIT A"/>
    <property type="match status" value="1"/>
</dbReference>
<dbReference type="InterPro" id="IPR036397">
    <property type="entry name" value="RNaseH_sf"/>
</dbReference>
<dbReference type="GO" id="GO:0032299">
    <property type="term" value="C:ribonuclease H2 complex"/>
    <property type="evidence" value="ECO:0007669"/>
    <property type="project" value="TreeGrafter"/>
</dbReference>
<evidence type="ECO:0000256" key="2">
    <source>
        <dbReference type="ARBA" id="ARBA00001946"/>
    </source>
</evidence>
<dbReference type="SUPFAM" id="SSF53098">
    <property type="entry name" value="Ribonuclease H-like"/>
    <property type="match status" value="1"/>
</dbReference>
<accession>A0A1G9TJX1</accession>
<dbReference type="GO" id="GO:0006298">
    <property type="term" value="P:mismatch repair"/>
    <property type="evidence" value="ECO:0007669"/>
    <property type="project" value="TreeGrafter"/>
</dbReference>
<dbReference type="InterPro" id="IPR024567">
    <property type="entry name" value="RNase_HII/HIII_dom"/>
</dbReference>
<dbReference type="Pfam" id="PF01351">
    <property type="entry name" value="RNase_HII"/>
    <property type="match status" value="1"/>
</dbReference>
<comment type="function">
    <text evidence="3 13">Endonuclease that specifically degrades the RNA of RNA-DNA hybrids.</text>
</comment>
<feature type="binding site" evidence="12">
    <location>
        <position position="213"/>
    </location>
    <ligand>
        <name>a divalent metal cation</name>
        <dbReference type="ChEBI" id="CHEBI:60240"/>
    </ligand>
</feature>
<evidence type="ECO:0000313" key="16">
    <source>
        <dbReference type="Proteomes" id="UP000199309"/>
    </source>
</evidence>
<evidence type="ECO:0000256" key="13">
    <source>
        <dbReference type="RuleBase" id="RU003515"/>
    </source>
</evidence>
<comment type="cofactor">
    <cofactor evidence="12">
        <name>Mn(2+)</name>
        <dbReference type="ChEBI" id="CHEBI:29035"/>
    </cofactor>
    <cofactor evidence="12">
        <name>Mg(2+)</name>
        <dbReference type="ChEBI" id="CHEBI:18420"/>
    </cofactor>
    <text evidence="12">Manganese or magnesium. Binds 1 divalent metal ion per monomer in the absence of substrate. May bind a second metal ion after substrate binding.</text>
</comment>
<dbReference type="Gene3D" id="3.30.420.10">
    <property type="entry name" value="Ribonuclease H-like superfamily/Ribonuclease H"/>
    <property type="match status" value="1"/>
</dbReference>
<dbReference type="STRING" id="349095.SAMN05660299_00954"/>
<comment type="subcellular location">
    <subcellularLocation>
        <location evidence="4">Cytoplasm</location>
    </subcellularLocation>
</comment>
<feature type="binding site" evidence="12">
    <location>
        <position position="106"/>
    </location>
    <ligand>
        <name>a divalent metal cation</name>
        <dbReference type="ChEBI" id="CHEBI:60240"/>
    </ligand>
</feature>
<evidence type="ECO:0000256" key="4">
    <source>
        <dbReference type="ARBA" id="ARBA00004496"/>
    </source>
</evidence>
<keyword evidence="10 12" id="KW-0378">Hydrolase</keyword>
<evidence type="ECO:0000256" key="3">
    <source>
        <dbReference type="ARBA" id="ARBA00004065"/>
    </source>
</evidence>
<evidence type="ECO:0000259" key="14">
    <source>
        <dbReference type="PROSITE" id="PS51975"/>
    </source>
</evidence>
<keyword evidence="6" id="KW-0963">Cytoplasm</keyword>
<dbReference type="AlphaFoldDB" id="A0A1G9TJX1"/>
<dbReference type="InterPro" id="IPR012337">
    <property type="entry name" value="RNaseH-like_sf"/>
</dbReference>
<evidence type="ECO:0000313" key="15">
    <source>
        <dbReference type="EMBL" id="SDM47475.1"/>
    </source>
</evidence>
<feature type="domain" description="RNase H type-2" evidence="14">
    <location>
        <begin position="99"/>
        <end position="311"/>
    </location>
</feature>
<evidence type="ECO:0000256" key="5">
    <source>
        <dbReference type="ARBA" id="ARBA00008378"/>
    </source>
</evidence>
<keyword evidence="11" id="KW-0460">Magnesium</keyword>